<evidence type="ECO:0000313" key="3">
    <source>
        <dbReference type="Proteomes" id="UP001524587"/>
    </source>
</evidence>
<evidence type="ECO:0000313" key="2">
    <source>
        <dbReference type="EMBL" id="MCQ8277999.1"/>
    </source>
</evidence>
<name>A0ABT1W545_9PROT</name>
<protein>
    <submittedName>
        <fullName evidence="2">Uncharacterized protein</fullName>
    </submittedName>
</protein>
<dbReference type="EMBL" id="JAMSKV010000004">
    <property type="protein sequence ID" value="MCQ8277999.1"/>
    <property type="molecule type" value="Genomic_DNA"/>
</dbReference>
<organism evidence="2 3">
    <name type="scientific">Endosaccharibacter trunci</name>
    <dbReference type="NCBI Taxonomy" id="2812733"/>
    <lineage>
        <taxon>Bacteria</taxon>
        <taxon>Pseudomonadati</taxon>
        <taxon>Pseudomonadota</taxon>
        <taxon>Alphaproteobacteria</taxon>
        <taxon>Acetobacterales</taxon>
        <taxon>Acetobacteraceae</taxon>
        <taxon>Endosaccharibacter</taxon>
    </lineage>
</organism>
<feature type="signal peptide" evidence="1">
    <location>
        <begin position="1"/>
        <end position="21"/>
    </location>
</feature>
<proteinExistence type="predicted"/>
<gene>
    <name evidence="2" type="ORF">NFI95_06010</name>
</gene>
<evidence type="ECO:0000256" key="1">
    <source>
        <dbReference type="SAM" id="SignalP"/>
    </source>
</evidence>
<reference evidence="2 3" key="1">
    <citation type="submission" date="2022-06" db="EMBL/GenBank/DDBJ databases">
        <title>Endosaccharibacter gen. nov., sp. nov., endophytic bacteria isolated from sugarcane.</title>
        <authorList>
            <person name="Pitiwittayakul N."/>
            <person name="Yukphan P."/>
            <person name="Charoenyingcharoen P."/>
            <person name="Tanasupawat S."/>
        </authorList>
    </citation>
    <scope>NUCLEOTIDE SEQUENCE [LARGE SCALE GENOMIC DNA]</scope>
    <source>
        <strain evidence="2 3">KSS8</strain>
    </source>
</reference>
<sequence>MRWDFFLSAVTILMFPAVAEADTGTTVGSHGDWRVIAAVDEMTDKRWFGTVNHASGGAELQVDCLPSQPKKLNVSFRSADFMGNGMRDLVYRVPPHKAHTVTASYSDKSAFLICEAPCSASYKTKPDDVLLNEVSNGGTLLVRFENFQFETKDVVFNVDGAKEAFAEVIGGCERLANEHPK</sequence>
<dbReference type="Proteomes" id="UP001524587">
    <property type="component" value="Unassembled WGS sequence"/>
</dbReference>
<feature type="chain" id="PRO_5047332732" evidence="1">
    <location>
        <begin position="22"/>
        <end position="181"/>
    </location>
</feature>
<dbReference type="RefSeq" id="WP_422863463.1">
    <property type="nucleotide sequence ID" value="NZ_JAMSKV010000004.1"/>
</dbReference>
<keyword evidence="3" id="KW-1185">Reference proteome</keyword>
<accession>A0ABT1W545</accession>
<comment type="caution">
    <text evidence="2">The sequence shown here is derived from an EMBL/GenBank/DDBJ whole genome shotgun (WGS) entry which is preliminary data.</text>
</comment>
<keyword evidence="1" id="KW-0732">Signal</keyword>